<keyword evidence="4" id="KW-0732">Signal</keyword>
<evidence type="ECO:0000256" key="2">
    <source>
        <dbReference type="ARBA" id="ARBA00022692"/>
    </source>
</evidence>
<feature type="signal peptide" evidence="4">
    <location>
        <begin position="1"/>
        <end position="28"/>
    </location>
</feature>
<dbReference type="PANTHER" id="PTHR34597">
    <property type="entry name" value="SLR1661 PROTEIN"/>
    <property type="match status" value="1"/>
</dbReference>
<dbReference type="EMBL" id="CP033969">
    <property type="protein sequence ID" value="AZG14822.1"/>
    <property type="molecule type" value="Genomic_DNA"/>
</dbReference>
<dbReference type="PANTHER" id="PTHR34597:SF6">
    <property type="entry name" value="BLR6126 PROTEIN"/>
    <property type="match status" value="1"/>
</dbReference>
<name>A0A3G8H5L3_9BURK</name>
<evidence type="ECO:0000313" key="8">
    <source>
        <dbReference type="Proteomes" id="UP000270411"/>
    </source>
</evidence>
<evidence type="ECO:0000259" key="5">
    <source>
        <dbReference type="Pfam" id="PF03865"/>
    </source>
</evidence>
<dbReference type="InterPro" id="IPR013686">
    <property type="entry name" value="Polypept-transport_assoc_ShlB"/>
</dbReference>
<keyword evidence="1" id="KW-1134">Transmembrane beta strand</keyword>
<keyword evidence="2" id="KW-0812">Transmembrane</keyword>
<dbReference type="InterPro" id="IPR051544">
    <property type="entry name" value="TPS_OM_transporter"/>
</dbReference>
<dbReference type="AlphaFoldDB" id="A0A3G8H5L3"/>
<evidence type="ECO:0000313" key="7">
    <source>
        <dbReference type="EMBL" id="AZG14822.1"/>
    </source>
</evidence>
<proteinExistence type="predicted"/>
<dbReference type="KEGG" id="cpau:EHF44_16110"/>
<dbReference type="Pfam" id="PF08479">
    <property type="entry name" value="POTRA_2"/>
    <property type="match status" value="1"/>
</dbReference>
<reference evidence="8" key="1">
    <citation type="submission" date="2018-11" db="EMBL/GenBank/DDBJ databases">
        <title>FDA dAtabase for Regulatory Grade micrObial Sequences (FDA-ARGOS): Supporting development and validation of Infectious Disease Dx tests.</title>
        <authorList>
            <person name="Goldberg B."/>
            <person name="Campos J."/>
            <person name="Tallon L."/>
            <person name="Sadzewicz L."/>
            <person name="Zhao X."/>
            <person name="Vavikolanu K."/>
            <person name="Mehta A."/>
            <person name="Aluvathingal J."/>
            <person name="Nadendla S."/>
            <person name="Geyer C."/>
            <person name="Nandy P."/>
            <person name="Yan Y."/>
            <person name="Sichtig H."/>
        </authorList>
    </citation>
    <scope>NUCLEOTIDE SEQUENCE [LARGE SCALE GENOMIC DNA]</scope>
    <source>
        <strain evidence="8">FDAARGOS_614</strain>
    </source>
</reference>
<dbReference type="Gene3D" id="2.40.160.50">
    <property type="entry name" value="membrane protein fhac: a member of the omp85/tpsb transporter family"/>
    <property type="match status" value="1"/>
</dbReference>
<dbReference type="GO" id="GO:0098046">
    <property type="term" value="C:type V protein secretion system complex"/>
    <property type="evidence" value="ECO:0007669"/>
    <property type="project" value="TreeGrafter"/>
</dbReference>
<dbReference type="InterPro" id="IPR005565">
    <property type="entry name" value="Hemolysn_activator_HlyB_C"/>
</dbReference>
<dbReference type="OrthoDB" id="5664954at2"/>
<dbReference type="Pfam" id="PF03865">
    <property type="entry name" value="ShlB"/>
    <property type="match status" value="1"/>
</dbReference>
<protein>
    <submittedName>
        <fullName evidence="7">ShlB/FhaC/HecB family hemolysin secretion/activation protein</fullName>
    </submittedName>
</protein>
<dbReference type="GO" id="GO:0008320">
    <property type="term" value="F:protein transmembrane transporter activity"/>
    <property type="evidence" value="ECO:0007669"/>
    <property type="project" value="TreeGrafter"/>
</dbReference>
<keyword evidence="1" id="KW-0472">Membrane</keyword>
<dbReference type="Proteomes" id="UP000270411">
    <property type="component" value="Chromosome 1"/>
</dbReference>
<evidence type="ECO:0000256" key="4">
    <source>
        <dbReference type="SAM" id="SignalP"/>
    </source>
</evidence>
<keyword evidence="3" id="KW-0998">Cell outer membrane</keyword>
<feature type="domain" description="Haemolysin activator HlyB C-terminal" evidence="5">
    <location>
        <begin position="180"/>
        <end position="492"/>
    </location>
</feature>
<evidence type="ECO:0000256" key="1">
    <source>
        <dbReference type="ARBA" id="ARBA00022452"/>
    </source>
</evidence>
<gene>
    <name evidence="7" type="ORF">EHF44_16110</name>
</gene>
<accession>A0A3G8H5L3</accession>
<dbReference type="Gene3D" id="3.10.20.310">
    <property type="entry name" value="membrane protein fhac"/>
    <property type="match status" value="1"/>
</dbReference>
<dbReference type="GO" id="GO:0046819">
    <property type="term" value="P:protein secretion by the type V secretion system"/>
    <property type="evidence" value="ECO:0007669"/>
    <property type="project" value="TreeGrafter"/>
</dbReference>
<evidence type="ECO:0000259" key="6">
    <source>
        <dbReference type="Pfam" id="PF08479"/>
    </source>
</evidence>
<evidence type="ECO:0000256" key="3">
    <source>
        <dbReference type="ARBA" id="ARBA00023237"/>
    </source>
</evidence>
<feature type="chain" id="PRO_5018146662" evidence="4">
    <location>
        <begin position="29"/>
        <end position="530"/>
    </location>
</feature>
<organism evidence="7 8">
    <name type="scientific">Cupriavidus pauculus</name>
    <dbReference type="NCBI Taxonomy" id="82633"/>
    <lineage>
        <taxon>Bacteria</taxon>
        <taxon>Pseudomonadati</taxon>
        <taxon>Pseudomonadota</taxon>
        <taxon>Betaproteobacteria</taxon>
        <taxon>Burkholderiales</taxon>
        <taxon>Burkholderiaceae</taxon>
        <taxon>Cupriavidus</taxon>
    </lineage>
</organism>
<sequence length="530" mass="56850">MEMSRQHGIGERSRLSRAAMLLIMVAHAGAAAAQAAPARFDVNEYVVRGNTVLDAVEIETSIEPFLGPDRSVDDVQAARAALEKRYQDRGYQSVVVELPEQRVTGGVVVLQVVETRVGRLRVVGAEHYSPAMVRDAVPSLAEGGVPDFNAAQQQLTSLNTTPNRQVVPMVRPGSLPQTVDVELKVEDHNPLGGSVSLNNDHSVDTHALRASATLSHDNLWQRGHQASVTFFGAPQALSEARVWSFSYLAPFRNSPFSVQATGYTSDSNVATVGGTSVLGNGYAVGLQGNYALPQTGDWTGSVGLGFDFKDLKEKVSLGGSSSDVPIHYVPMTLSFNGYRFSERSQSALALSAVMGTGIGSGAQDFGAKRYRASPDFMYLKADGSHTQTLGSGAQLYARGAAQVSSGPLVSSEQFAAGGATSVRGYYSAEATSDNGVLGSLEVRSPSYADWLWAGVDEWRVYGFLDAATLRLKDPLPEQRRSYTLLGVGFGTSFRMYRAVTGKLDFGWPLRDAQRTEAGSLTVNFNVRANF</sequence>
<feature type="domain" description="Polypeptide-transport-associated ShlB-type" evidence="6">
    <location>
        <begin position="40"/>
        <end position="114"/>
    </location>
</feature>